<dbReference type="EMBL" id="VBPB01000322">
    <property type="protein sequence ID" value="TMQ69298.1"/>
    <property type="molecule type" value="Genomic_DNA"/>
</dbReference>
<keyword evidence="10" id="KW-0812">Transmembrane</keyword>
<evidence type="ECO:0000256" key="6">
    <source>
        <dbReference type="ARBA" id="ARBA00023014"/>
    </source>
</evidence>
<feature type="domain" description="Uracil-DNA glycosylase-like" evidence="11">
    <location>
        <begin position="55"/>
        <end position="227"/>
    </location>
</feature>
<evidence type="ECO:0000256" key="10">
    <source>
        <dbReference type="SAM" id="Phobius"/>
    </source>
</evidence>
<dbReference type="Pfam" id="PF03167">
    <property type="entry name" value="UDG"/>
    <property type="match status" value="1"/>
</dbReference>
<keyword evidence="2" id="KW-0479">Metal-binding</keyword>
<keyword evidence="7" id="KW-0234">DNA repair</keyword>
<dbReference type="SMART" id="SM00986">
    <property type="entry name" value="UDG"/>
    <property type="match status" value="1"/>
</dbReference>
<organism evidence="12 13">
    <name type="scientific">Eiseniibacteriota bacterium</name>
    <dbReference type="NCBI Taxonomy" id="2212470"/>
    <lineage>
        <taxon>Bacteria</taxon>
        <taxon>Candidatus Eiseniibacteriota</taxon>
    </lineage>
</organism>
<feature type="transmembrane region" description="Helical" evidence="10">
    <location>
        <begin position="267"/>
        <end position="291"/>
    </location>
</feature>
<keyword evidence="4" id="KW-0378">Hydrolase</keyword>
<dbReference type="InterPro" id="IPR036895">
    <property type="entry name" value="Uracil-DNA_glycosylase-like_sf"/>
</dbReference>
<feature type="transmembrane region" description="Helical" evidence="10">
    <location>
        <begin position="411"/>
        <end position="434"/>
    </location>
</feature>
<dbReference type="PANTHER" id="PTHR33693">
    <property type="entry name" value="TYPE-5 URACIL-DNA GLYCOSYLASE"/>
    <property type="match status" value="1"/>
</dbReference>
<comment type="caution">
    <text evidence="12">The sequence shown here is derived from an EMBL/GenBank/DDBJ whole genome shotgun (WGS) entry which is preliminary data.</text>
</comment>
<evidence type="ECO:0000256" key="5">
    <source>
        <dbReference type="ARBA" id="ARBA00023004"/>
    </source>
</evidence>
<keyword evidence="10" id="KW-0472">Membrane</keyword>
<dbReference type="GO" id="GO:0046872">
    <property type="term" value="F:metal ion binding"/>
    <property type="evidence" value="ECO:0007669"/>
    <property type="project" value="UniProtKB-KW"/>
</dbReference>
<dbReference type="GO" id="GO:0033958">
    <property type="term" value="F:DNA-deoxyinosine glycosylase activity"/>
    <property type="evidence" value="ECO:0007669"/>
    <property type="project" value="InterPro"/>
</dbReference>
<comment type="similarity">
    <text evidence="8">Belongs to the uracil-DNA glycosylase (UDG) superfamily. Type 5 (UDGb) family.</text>
</comment>
<dbReference type="Gene3D" id="3.40.470.10">
    <property type="entry name" value="Uracil-DNA glycosylase-like domain"/>
    <property type="match status" value="1"/>
</dbReference>
<dbReference type="GO" id="GO:0051539">
    <property type="term" value="F:4 iron, 4 sulfur cluster binding"/>
    <property type="evidence" value="ECO:0007669"/>
    <property type="project" value="UniProtKB-KW"/>
</dbReference>
<dbReference type="InterPro" id="IPR038731">
    <property type="entry name" value="RgtA/B/C-like"/>
</dbReference>
<name>A0A538U0B2_UNCEI</name>
<feature type="transmembrane region" description="Helical" evidence="10">
    <location>
        <begin position="361"/>
        <end position="382"/>
    </location>
</feature>
<reference evidence="12 13" key="1">
    <citation type="journal article" date="2019" name="Nat. Microbiol.">
        <title>Mediterranean grassland soil C-N compound turnover is dependent on rainfall and depth, and is mediated by genomically divergent microorganisms.</title>
        <authorList>
            <person name="Diamond S."/>
            <person name="Andeer P.F."/>
            <person name="Li Z."/>
            <person name="Crits-Christoph A."/>
            <person name="Burstein D."/>
            <person name="Anantharaman K."/>
            <person name="Lane K.R."/>
            <person name="Thomas B.C."/>
            <person name="Pan C."/>
            <person name="Northen T.R."/>
            <person name="Banfield J.F."/>
        </authorList>
    </citation>
    <scope>NUCLEOTIDE SEQUENCE [LARGE SCALE GENOMIC DNA]</scope>
    <source>
        <strain evidence="12">WS_11</strain>
    </source>
</reference>
<dbReference type="SMART" id="SM00987">
    <property type="entry name" value="UreE_C"/>
    <property type="match status" value="1"/>
</dbReference>
<evidence type="ECO:0000313" key="12">
    <source>
        <dbReference type="EMBL" id="TMQ69298.1"/>
    </source>
</evidence>
<accession>A0A538U0B2</accession>
<sequence>MSRTDGSRRPTSLASVERAVIACERCPRLRAWCERVAREKKRAFQDQTYWGKPVPGFGDAAARLLVVGLAPAAHGGNRTGRVFTGDSSGSWLYEALHRFDFANQPDSTGRGDGLRLRGVYVTASARCAPPANKPTRAELERCRPFLADEIRLLTGVRVVVLLGRIGWEAWLKASGWWERLPARERPRFAHGAESRLPDGTVVLCSFHPSRQNTNTGRLTRPMWHAIFRRARALVDGKGRPEGVATRVGVVIQSAARQVSPSATHWRWILVAITLTGAVFFVFRGALAMFFAQEDFRGIAAARGILPRHSTPWRYVSVQAFMDVCYPCFGDRARPYHLVSNALHAANALLLYGLLARRLAPAAAMVAAAFFAVHPALFTAIYWQSARGDILATTFALGAVTATLCRGRERWLALPSFALAILSKESVLCLPLAIWLIRRWDWKREGGDAPTWDPLIAVLCLMSGAYGLFLLLGKAAGISVGTAPGAAYALDFRTPLLQNLLTYVGWTVDVAMRPSPLRFVDVRNPDLFGLAIGSLVVWGAAAFVPGLRARGWLVAGATFLLLLVPVLPLRNHTYHYFLYAPL</sequence>
<evidence type="ECO:0000256" key="4">
    <source>
        <dbReference type="ARBA" id="ARBA00022801"/>
    </source>
</evidence>
<evidence type="ECO:0000256" key="2">
    <source>
        <dbReference type="ARBA" id="ARBA00022723"/>
    </source>
</evidence>
<evidence type="ECO:0000256" key="3">
    <source>
        <dbReference type="ARBA" id="ARBA00022763"/>
    </source>
</evidence>
<dbReference type="PANTHER" id="PTHR33693:SF3">
    <property type="entry name" value="TYPE-5 URACIL-DNA GLYCOSYLASE"/>
    <property type="match status" value="1"/>
</dbReference>
<evidence type="ECO:0000313" key="13">
    <source>
        <dbReference type="Proteomes" id="UP000319771"/>
    </source>
</evidence>
<protein>
    <recommendedName>
        <fullName evidence="9">Type-5 uracil-DNA glycosylase</fullName>
    </recommendedName>
</protein>
<keyword evidence="10" id="KW-1133">Transmembrane helix</keyword>
<dbReference type="SUPFAM" id="SSF52141">
    <property type="entry name" value="Uracil-DNA glycosylase-like"/>
    <property type="match status" value="1"/>
</dbReference>
<keyword evidence="1" id="KW-0004">4Fe-4S</keyword>
<dbReference type="InterPro" id="IPR044147">
    <property type="entry name" value="UdgB-like"/>
</dbReference>
<evidence type="ECO:0000256" key="7">
    <source>
        <dbReference type="ARBA" id="ARBA00023204"/>
    </source>
</evidence>
<keyword evidence="5" id="KW-0408">Iron</keyword>
<feature type="transmembrane region" description="Helical" evidence="10">
    <location>
        <begin position="526"/>
        <end position="544"/>
    </location>
</feature>
<keyword evidence="6" id="KW-0411">Iron-sulfur</keyword>
<evidence type="ECO:0000256" key="9">
    <source>
        <dbReference type="ARBA" id="ARBA00023887"/>
    </source>
</evidence>
<dbReference type="CDD" id="cd10031">
    <property type="entry name" value="UDG-F5_TTUDGB_like"/>
    <property type="match status" value="1"/>
</dbReference>
<feature type="transmembrane region" description="Helical" evidence="10">
    <location>
        <begin position="454"/>
        <end position="471"/>
    </location>
</feature>
<evidence type="ECO:0000256" key="1">
    <source>
        <dbReference type="ARBA" id="ARBA00022485"/>
    </source>
</evidence>
<proteinExistence type="inferred from homology"/>
<dbReference type="GO" id="GO:0004844">
    <property type="term" value="F:uracil DNA N-glycosylase activity"/>
    <property type="evidence" value="ECO:0007669"/>
    <property type="project" value="InterPro"/>
</dbReference>
<dbReference type="Proteomes" id="UP000319771">
    <property type="component" value="Unassembled WGS sequence"/>
</dbReference>
<evidence type="ECO:0000259" key="11">
    <source>
        <dbReference type="SMART" id="SM00986"/>
    </source>
</evidence>
<evidence type="ECO:0000256" key="8">
    <source>
        <dbReference type="ARBA" id="ARBA00023779"/>
    </source>
</evidence>
<gene>
    <name evidence="12" type="ORF">E6K81_15215</name>
</gene>
<dbReference type="GO" id="GO:0006284">
    <property type="term" value="P:base-excision repair"/>
    <property type="evidence" value="ECO:0007669"/>
    <property type="project" value="InterPro"/>
</dbReference>
<dbReference type="InterPro" id="IPR005122">
    <property type="entry name" value="Uracil-DNA_glycosylase-like"/>
</dbReference>
<keyword evidence="3" id="KW-0227">DNA damage</keyword>
<dbReference type="Pfam" id="PF13231">
    <property type="entry name" value="PMT_2"/>
    <property type="match status" value="1"/>
</dbReference>
<dbReference type="InterPro" id="IPR051536">
    <property type="entry name" value="UDG_Type-4/5"/>
</dbReference>
<feature type="non-terminal residue" evidence="12">
    <location>
        <position position="581"/>
    </location>
</feature>
<dbReference type="AlphaFoldDB" id="A0A538U0B2"/>
<feature type="transmembrane region" description="Helical" evidence="10">
    <location>
        <begin position="550"/>
        <end position="568"/>
    </location>
</feature>